<dbReference type="Proteomes" id="UP001457197">
    <property type="component" value="Unassembled WGS sequence"/>
</dbReference>
<accession>A0ABV1ATD1</accession>
<sequence length="183" mass="21185">MIFNDMTSQYFDWLRETVCGRWEPRNLSFHKLLAFLFQQDFIPSCEMDASRAEDGRDLRYRFAQEKSIPYAALNSATSGMPCSMLEMMVGLSIRIEEHIMADSEAGNRVGQWFWNMVVSLGLAAMDDARFNEGRAQFIIDRFNQRAYQPNGAGGLFTLISPNVDMRQLDIWYQLMAYLNESNM</sequence>
<evidence type="ECO:0000313" key="2">
    <source>
        <dbReference type="Proteomes" id="UP001457197"/>
    </source>
</evidence>
<dbReference type="EMBL" id="JBBMEO010000003">
    <property type="protein sequence ID" value="MEQ2361311.1"/>
    <property type="molecule type" value="Genomic_DNA"/>
</dbReference>
<dbReference type="RefSeq" id="WP_349151818.1">
    <property type="nucleotide sequence ID" value="NZ_JBBMEO010000003.1"/>
</dbReference>
<name>A0ABV1ATD1_9FIRM</name>
<evidence type="ECO:0000313" key="1">
    <source>
        <dbReference type="EMBL" id="MEQ2361311.1"/>
    </source>
</evidence>
<keyword evidence="2" id="KW-1185">Reference proteome</keyword>
<protein>
    <submittedName>
        <fullName evidence="1">Uncharacterized protein</fullName>
    </submittedName>
</protein>
<organism evidence="1 2">
    <name type="scientific">Faecalibacterium tardum</name>
    <dbReference type="NCBI Taxonomy" id="3133156"/>
    <lineage>
        <taxon>Bacteria</taxon>
        <taxon>Bacillati</taxon>
        <taxon>Bacillota</taxon>
        <taxon>Clostridia</taxon>
        <taxon>Eubacteriales</taxon>
        <taxon>Oscillospiraceae</taxon>
        <taxon>Faecalibacterium</taxon>
    </lineage>
</organism>
<proteinExistence type="predicted"/>
<gene>
    <name evidence="1" type="ORF">WMO44_03990</name>
</gene>
<comment type="caution">
    <text evidence="1">The sequence shown here is derived from an EMBL/GenBank/DDBJ whole genome shotgun (WGS) entry which is preliminary data.</text>
</comment>
<reference evidence="1 2" key="1">
    <citation type="submission" date="2024-03" db="EMBL/GenBank/DDBJ databases">
        <title>Human intestinal bacterial collection.</title>
        <authorList>
            <person name="Pauvert C."/>
            <person name="Hitch T.C.A."/>
            <person name="Clavel T."/>
        </authorList>
    </citation>
    <scope>NUCLEOTIDE SEQUENCE [LARGE SCALE GENOMIC DNA]</scope>
    <source>
        <strain evidence="1 2">CLA-AA-H175</strain>
    </source>
</reference>